<evidence type="ECO:0000313" key="2">
    <source>
        <dbReference type="EMBL" id="NYJ22289.1"/>
    </source>
</evidence>
<evidence type="ECO:0000313" key="3">
    <source>
        <dbReference type="Proteomes" id="UP000578352"/>
    </source>
</evidence>
<sequence length="349" mass="38186">MTRLTRLHFLTPGNYPDDDPARGLENTLRLIEAGERLGYDGAWVRQRHLEHGISSAAVFLGAATQRTSTIELGTAVIPIGYESPFRLGEDLATADVLSGGRLAIGLSAGTPPHADLIGDRVFDGDWRGYDLSYGRIERLLADLSGEFIGDEDTVIHSPGNVQRPRLQPHSPGLDRRVWYGGGSSASIRWAATHGLHLLTGNVISGEGTDDFVEAQRALIALHRSLTTRPDDLRVAFGRVLLPTDSADRATRQKYREYARERDARVGVAHGPRRTLFAADLVGPAEEIAERLAEDAAFADVSELRLELPYEFEEPDYEQVLNDTIELIAPRFGYVPGAGRAAEAEIQTVA</sequence>
<keyword evidence="2" id="KW-0503">Monooxygenase</keyword>
<dbReference type="Proteomes" id="UP000578352">
    <property type="component" value="Unassembled WGS sequence"/>
</dbReference>
<organism evidence="2 3">
    <name type="scientific">Leifsonia shinshuensis</name>
    <dbReference type="NCBI Taxonomy" id="150026"/>
    <lineage>
        <taxon>Bacteria</taxon>
        <taxon>Bacillati</taxon>
        <taxon>Actinomycetota</taxon>
        <taxon>Actinomycetes</taxon>
        <taxon>Micrococcales</taxon>
        <taxon>Microbacteriaceae</taxon>
        <taxon>Leifsonia</taxon>
    </lineage>
</organism>
<dbReference type="RefSeq" id="WP_343063424.1">
    <property type="nucleotide sequence ID" value="NZ_BAABEH010000001.1"/>
</dbReference>
<keyword evidence="2" id="KW-0560">Oxidoreductase</keyword>
<dbReference type="GO" id="GO:0005829">
    <property type="term" value="C:cytosol"/>
    <property type="evidence" value="ECO:0007669"/>
    <property type="project" value="TreeGrafter"/>
</dbReference>
<dbReference type="GO" id="GO:0016705">
    <property type="term" value="F:oxidoreductase activity, acting on paired donors, with incorporation or reduction of molecular oxygen"/>
    <property type="evidence" value="ECO:0007669"/>
    <property type="project" value="InterPro"/>
</dbReference>
<reference evidence="2 3" key="1">
    <citation type="submission" date="2020-07" db="EMBL/GenBank/DDBJ databases">
        <title>Sequencing the genomes of 1000 actinobacteria strains.</title>
        <authorList>
            <person name="Klenk H.-P."/>
        </authorList>
    </citation>
    <scope>NUCLEOTIDE SEQUENCE [LARGE SCALE GENOMIC DNA]</scope>
    <source>
        <strain evidence="2 3">DSM 15165</strain>
    </source>
</reference>
<dbReference type="Gene3D" id="3.20.20.30">
    <property type="entry name" value="Luciferase-like domain"/>
    <property type="match status" value="1"/>
</dbReference>
<feature type="domain" description="Luciferase-like" evidence="1">
    <location>
        <begin position="8"/>
        <end position="293"/>
    </location>
</feature>
<evidence type="ECO:0000259" key="1">
    <source>
        <dbReference type="Pfam" id="PF00296"/>
    </source>
</evidence>
<protein>
    <submittedName>
        <fullName evidence="2">Alkanesulfonate monooxygenase SsuD/methylene tetrahydromethanopterin reductase-like flavin-dependent oxidoreductase (Luciferase family)</fullName>
    </submittedName>
</protein>
<dbReference type="EMBL" id="JACCFL010000001">
    <property type="protein sequence ID" value="NYJ22289.1"/>
    <property type="molecule type" value="Genomic_DNA"/>
</dbReference>
<dbReference type="Pfam" id="PF00296">
    <property type="entry name" value="Bac_luciferase"/>
    <property type="match status" value="1"/>
</dbReference>
<proteinExistence type="predicted"/>
<dbReference type="SUPFAM" id="SSF51679">
    <property type="entry name" value="Bacterial luciferase-like"/>
    <property type="match status" value="1"/>
</dbReference>
<dbReference type="InterPro" id="IPR050766">
    <property type="entry name" value="Bact_Lucif_Oxidored"/>
</dbReference>
<dbReference type="PANTHER" id="PTHR30137">
    <property type="entry name" value="LUCIFERASE-LIKE MONOOXYGENASE"/>
    <property type="match status" value="1"/>
</dbReference>
<dbReference type="AlphaFoldDB" id="A0A853CPQ4"/>
<dbReference type="GO" id="GO:0004497">
    <property type="term" value="F:monooxygenase activity"/>
    <property type="evidence" value="ECO:0007669"/>
    <property type="project" value="UniProtKB-KW"/>
</dbReference>
<dbReference type="PANTHER" id="PTHR30137:SF15">
    <property type="entry name" value="BLL6902 PROTEIN"/>
    <property type="match status" value="1"/>
</dbReference>
<name>A0A853CPQ4_9MICO</name>
<accession>A0A853CPQ4</accession>
<dbReference type="InterPro" id="IPR011251">
    <property type="entry name" value="Luciferase-like_dom"/>
</dbReference>
<dbReference type="InterPro" id="IPR036661">
    <property type="entry name" value="Luciferase-like_sf"/>
</dbReference>
<gene>
    <name evidence="2" type="ORF">HNR13_000576</name>
</gene>
<comment type="caution">
    <text evidence="2">The sequence shown here is derived from an EMBL/GenBank/DDBJ whole genome shotgun (WGS) entry which is preliminary data.</text>
</comment>